<feature type="transmembrane region" description="Helical" evidence="6">
    <location>
        <begin position="216"/>
        <end position="237"/>
    </location>
</feature>
<dbReference type="InterPro" id="IPR037185">
    <property type="entry name" value="EmrE-like"/>
</dbReference>
<evidence type="ECO:0000256" key="4">
    <source>
        <dbReference type="ARBA" id="ARBA00022989"/>
    </source>
</evidence>
<keyword evidence="5 6" id="KW-0472">Membrane</keyword>
<comment type="subcellular location">
    <subcellularLocation>
        <location evidence="1">Cell membrane</location>
        <topology evidence="1">Multi-pass membrane protein</topology>
    </subcellularLocation>
</comment>
<keyword evidence="4 6" id="KW-1133">Transmembrane helix</keyword>
<feature type="transmembrane region" description="Helical" evidence="6">
    <location>
        <begin position="122"/>
        <end position="140"/>
    </location>
</feature>
<feature type="transmembrane region" description="Helical" evidence="6">
    <location>
        <begin position="249"/>
        <end position="267"/>
    </location>
</feature>
<evidence type="ECO:0000259" key="7">
    <source>
        <dbReference type="Pfam" id="PF00892"/>
    </source>
</evidence>
<feature type="transmembrane region" description="Helical" evidence="6">
    <location>
        <begin position="155"/>
        <end position="173"/>
    </location>
</feature>
<feature type="domain" description="EamA" evidence="7">
    <location>
        <begin position="7"/>
        <end position="139"/>
    </location>
</feature>
<dbReference type="Pfam" id="PF00892">
    <property type="entry name" value="EamA"/>
    <property type="match status" value="2"/>
</dbReference>
<evidence type="ECO:0000256" key="6">
    <source>
        <dbReference type="SAM" id="Phobius"/>
    </source>
</evidence>
<sequence length="308" mass="34196">MKSFKPYLFLIFFALITGVTFEVAKQALYYFSAAQTGAFRFVIAVVFMFAFVYFTDKKLLKVDSGNLKSLILLGIVGVFGFNSFYFLGMRKASTVNGAIIIALGPAITAFLSYFLLRTRITLIHYLGTLVSFIGVLLVISDGRLSALKSILEGEGILYIFLAAVCWAFYSVGIKKYLKGVSTIQITAYTSLFGMISLVVFLLFMEGWNPNIFSFPFQAWLAILYMAIFTAFLGYLFWNYGIQEVGPDKAAVFGNLIPVVAMFTAWSLGESPNLFDILGTFFVILGIFVVNSKAKKIQTTPDIKTSTVN</sequence>
<dbReference type="PANTHER" id="PTHR32322">
    <property type="entry name" value="INNER MEMBRANE TRANSPORTER"/>
    <property type="match status" value="1"/>
</dbReference>
<evidence type="ECO:0000256" key="2">
    <source>
        <dbReference type="ARBA" id="ARBA00022475"/>
    </source>
</evidence>
<evidence type="ECO:0000313" key="9">
    <source>
        <dbReference type="Proteomes" id="UP000298429"/>
    </source>
</evidence>
<evidence type="ECO:0000313" key="8">
    <source>
        <dbReference type="EMBL" id="TGL93311.1"/>
    </source>
</evidence>
<feature type="transmembrane region" description="Helical" evidence="6">
    <location>
        <begin position="67"/>
        <end position="88"/>
    </location>
</feature>
<dbReference type="AlphaFoldDB" id="A0A5F2AYF7"/>
<keyword evidence="2" id="KW-1003">Cell membrane</keyword>
<evidence type="ECO:0000256" key="5">
    <source>
        <dbReference type="ARBA" id="ARBA00023136"/>
    </source>
</evidence>
<organism evidence="8 9">
    <name type="scientific">Leptospira barantonii</name>
    <dbReference type="NCBI Taxonomy" id="2023184"/>
    <lineage>
        <taxon>Bacteria</taxon>
        <taxon>Pseudomonadati</taxon>
        <taxon>Spirochaetota</taxon>
        <taxon>Spirochaetia</taxon>
        <taxon>Leptospirales</taxon>
        <taxon>Leptospiraceae</taxon>
        <taxon>Leptospira</taxon>
    </lineage>
</organism>
<feature type="transmembrane region" description="Helical" evidence="6">
    <location>
        <begin position="273"/>
        <end position="290"/>
    </location>
</feature>
<reference evidence="8 9" key="1">
    <citation type="journal article" date="2019" name="PLoS Negl. Trop. Dis.">
        <title>Revisiting the worldwide diversity of Leptospira species in the environment.</title>
        <authorList>
            <person name="Vincent A.T."/>
            <person name="Schiettekatte O."/>
            <person name="Bourhy P."/>
            <person name="Veyrier F.J."/>
            <person name="Picardeau M."/>
        </authorList>
    </citation>
    <scope>NUCLEOTIDE SEQUENCE [LARGE SCALE GENOMIC DNA]</scope>
    <source>
        <strain evidence="8 9">201702444</strain>
    </source>
</reference>
<gene>
    <name evidence="8" type="ORF">EHQ76_18165</name>
</gene>
<accession>A0A5F2AYF7</accession>
<evidence type="ECO:0000256" key="1">
    <source>
        <dbReference type="ARBA" id="ARBA00004651"/>
    </source>
</evidence>
<comment type="caution">
    <text evidence="8">The sequence shown here is derived from an EMBL/GenBank/DDBJ whole genome shotgun (WGS) entry which is preliminary data.</text>
</comment>
<dbReference type="Proteomes" id="UP000298429">
    <property type="component" value="Unassembled WGS sequence"/>
</dbReference>
<evidence type="ECO:0000256" key="3">
    <source>
        <dbReference type="ARBA" id="ARBA00022692"/>
    </source>
</evidence>
<feature type="transmembrane region" description="Helical" evidence="6">
    <location>
        <begin position="37"/>
        <end position="55"/>
    </location>
</feature>
<feature type="transmembrane region" description="Helical" evidence="6">
    <location>
        <begin position="94"/>
        <end position="115"/>
    </location>
</feature>
<dbReference type="OrthoDB" id="9805239at2"/>
<dbReference type="RefSeq" id="WP_135672286.1">
    <property type="nucleotide sequence ID" value="NZ_RQGN01000099.1"/>
</dbReference>
<dbReference type="InterPro" id="IPR000620">
    <property type="entry name" value="EamA_dom"/>
</dbReference>
<name>A0A5F2AYF7_9LEPT</name>
<protein>
    <submittedName>
        <fullName evidence="8">EamA/RhaT family transporter</fullName>
    </submittedName>
</protein>
<dbReference type="EMBL" id="RQGN01000099">
    <property type="protein sequence ID" value="TGL93311.1"/>
    <property type="molecule type" value="Genomic_DNA"/>
</dbReference>
<dbReference type="SUPFAM" id="SSF103481">
    <property type="entry name" value="Multidrug resistance efflux transporter EmrE"/>
    <property type="match status" value="2"/>
</dbReference>
<dbReference type="PANTHER" id="PTHR32322:SF18">
    <property type="entry name" value="S-ADENOSYLMETHIONINE_S-ADENOSYLHOMOCYSTEINE TRANSPORTER"/>
    <property type="match status" value="1"/>
</dbReference>
<dbReference type="GO" id="GO:0005886">
    <property type="term" value="C:plasma membrane"/>
    <property type="evidence" value="ECO:0007669"/>
    <property type="project" value="UniProtKB-SubCell"/>
</dbReference>
<feature type="transmembrane region" description="Helical" evidence="6">
    <location>
        <begin position="185"/>
        <end position="204"/>
    </location>
</feature>
<proteinExistence type="predicted"/>
<feature type="domain" description="EamA" evidence="7">
    <location>
        <begin position="155"/>
        <end position="290"/>
    </location>
</feature>
<dbReference type="InterPro" id="IPR050638">
    <property type="entry name" value="AA-Vitamin_Transporters"/>
</dbReference>
<keyword evidence="3 6" id="KW-0812">Transmembrane</keyword>